<feature type="transmembrane region" description="Helical" evidence="8">
    <location>
        <begin position="228"/>
        <end position="249"/>
    </location>
</feature>
<dbReference type="InterPro" id="IPR011527">
    <property type="entry name" value="ABC1_TM_dom"/>
</dbReference>
<keyword evidence="4" id="KW-0067">ATP-binding</keyword>
<dbReference type="SUPFAM" id="SSF90123">
    <property type="entry name" value="ABC transporter transmembrane region"/>
    <property type="match status" value="1"/>
</dbReference>
<evidence type="ECO:0000256" key="1">
    <source>
        <dbReference type="ARBA" id="ARBA00004651"/>
    </source>
</evidence>
<proteinExistence type="predicted"/>
<dbReference type="Gene3D" id="1.20.1560.10">
    <property type="entry name" value="ABC transporter type 1, transmembrane domain"/>
    <property type="match status" value="1"/>
</dbReference>
<accession>Q8RT51</accession>
<sequence>MAGALALTLLAVLAELAPFAILYFAVEALLRTPQAFAQELLTLAPWLVGGIVLKYMAYGVAYLISHHAAYAIMAVRAAAWRPSSMMRPCTGYMHRGRARRNSPLFKNVERMEAFIAHHTVEVAAAVLAPLCVTTALLWVDWRLAMAALAVGPLALLASTFAMRGVGQNQDRFNRATASLNNVTVEYLRNMPVLKVFSRSASGFRLLRRQLHAYYRLTDQITRNTVPGWALFTSVLGAHLLLLLPVGAWLHARGEIGVAQVVVAVLLGAGIFRPLLKVSRFIMDIPPILAGLRRMAPILALSRKRGRADLPVAATVRVDLDQVCFRYGGRHVLTGVSLSLASGTFNVLLGPSGSGKSTIAQLIAGLLAPESGSVTINGKSIATLSDEERTRCIALAAQDVFLFSRERCATTWCSARPQASEAEICRPVRVAQAQALIEGLPAGLRHPRSMNCTRLSGGERQRLAVARALLADAAVLVLDESAAFADSLTQRAFFQALLEEYPEKTLLVVAHRLHGIEQADQILVLEEGALSLCGRHDQLMSESDYYRSMWMHEEFAERWSLRGAAPSQDRTQESAALPATSTAGGD</sequence>
<evidence type="ECO:0000256" key="5">
    <source>
        <dbReference type="ARBA" id="ARBA00022989"/>
    </source>
</evidence>
<dbReference type="Gene3D" id="3.40.50.300">
    <property type="entry name" value="P-loop containing nucleotide triphosphate hydrolases"/>
    <property type="match status" value="1"/>
</dbReference>
<feature type="domain" description="ABC transmembrane type-1" evidence="10">
    <location>
        <begin position="2"/>
        <end position="284"/>
    </location>
</feature>
<evidence type="ECO:0000256" key="4">
    <source>
        <dbReference type="ARBA" id="ARBA00022840"/>
    </source>
</evidence>
<protein>
    <submittedName>
        <fullName evidence="11">ABC-transporter protein</fullName>
    </submittedName>
</protein>
<evidence type="ECO:0000259" key="10">
    <source>
        <dbReference type="PROSITE" id="PS50929"/>
    </source>
</evidence>
<dbReference type="GO" id="GO:0016887">
    <property type="term" value="F:ATP hydrolysis activity"/>
    <property type="evidence" value="ECO:0007669"/>
    <property type="project" value="InterPro"/>
</dbReference>
<dbReference type="GO" id="GO:0005886">
    <property type="term" value="C:plasma membrane"/>
    <property type="evidence" value="ECO:0007669"/>
    <property type="project" value="UniProtKB-SubCell"/>
</dbReference>
<feature type="transmembrane region" description="Helical" evidence="8">
    <location>
        <begin position="145"/>
        <end position="165"/>
    </location>
</feature>
<keyword evidence="5 8" id="KW-1133">Transmembrane helix</keyword>
<dbReference type="InterPro" id="IPR003593">
    <property type="entry name" value="AAA+_ATPase"/>
</dbReference>
<dbReference type="PANTHER" id="PTHR24221:SF654">
    <property type="entry name" value="ATP-BINDING CASSETTE SUB-FAMILY B MEMBER 6"/>
    <property type="match status" value="1"/>
</dbReference>
<evidence type="ECO:0000256" key="7">
    <source>
        <dbReference type="SAM" id="MobiDB-lite"/>
    </source>
</evidence>
<evidence type="ECO:0000259" key="9">
    <source>
        <dbReference type="PROSITE" id="PS50893"/>
    </source>
</evidence>
<gene>
    <name evidence="11" type="primary">ybtQ</name>
</gene>
<dbReference type="Pfam" id="PF00005">
    <property type="entry name" value="ABC_tran"/>
    <property type="match status" value="1"/>
</dbReference>
<dbReference type="GO" id="GO:0140359">
    <property type="term" value="F:ABC-type transporter activity"/>
    <property type="evidence" value="ECO:0007669"/>
    <property type="project" value="InterPro"/>
</dbReference>
<dbReference type="AlphaFoldDB" id="Q8RT51"/>
<feature type="transmembrane region" description="Helical" evidence="8">
    <location>
        <begin position="255"/>
        <end position="275"/>
    </location>
</feature>
<dbReference type="InterPro" id="IPR017871">
    <property type="entry name" value="ABC_transporter-like_CS"/>
</dbReference>
<dbReference type="GO" id="GO:0034040">
    <property type="term" value="F:ATPase-coupled lipid transmembrane transporter activity"/>
    <property type="evidence" value="ECO:0007669"/>
    <property type="project" value="TreeGrafter"/>
</dbReference>
<feature type="transmembrane region" description="Helical" evidence="8">
    <location>
        <begin position="120"/>
        <end position="139"/>
    </location>
</feature>
<dbReference type="InterPro" id="IPR027417">
    <property type="entry name" value="P-loop_NTPase"/>
</dbReference>
<reference evidence="11" key="1">
    <citation type="journal article" date="2002" name="J. Bacteriol.">
        <title>Identification of virulence genes in a pathogenic strain of Pseudomonas aeruginosa by representational difference analysis.</title>
        <authorList>
            <person name="Choi J.Y."/>
            <person name="Sifri C.D."/>
            <person name="Goumnerov B.C."/>
            <person name="Rahme L.G."/>
            <person name="Ausubel F.M."/>
            <person name="Calderwood S.B."/>
        </authorList>
    </citation>
    <scope>NUCLEOTIDE SEQUENCE</scope>
    <source>
        <strain evidence="11">UCBPP-PA14</strain>
    </source>
</reference>
<dbReference type="InterPro" id="IPR036640">
    <property type="entry name" value="ABC1_TM_sf"/>
</dbReference>
<dbReference type="PROSITE" id="PS50929">
    <property type="entry name" value="ABC_TM1F"/>
    <property type="match status" value="1"/>
</dbReference>
<evidence type="ECO:0000313" key="11">
    <source>
        <dbReference type="EMBL" id="AAL12239.1"/>
    </source>
</evidence>
<comment type="subcellular location">
    <subcellularLocation>
        <location evidence="1">Cell membrane</location>
        <topology evidence="1">Multi-pass membrane protein</topology>
    </subcellularLocation>
</comment>
<feature type="domain" description="ABC transporter" evidence="9">
    <location>
        <begin position="317"/>
        <end position="551"/>
    </location>
</feature>
<keyword evidence="2 8" id="KW-0812">Transmembrane</keyword>
<dbReference type="SUPFAM" id="SSF52540">
    <property type="entry name" value="P-loop containing nucleoside triphosphate hydrolases"/>
    <property type="match status" value="1"/>
</dbReference>
<evidence type="ECO:0000256" key="3">
    <source>
        <dbReference type="ARBA" id="ARBA00022741"/>
    </source>
</evidence>
<dbReference type="InterPro" id="IPR003439">
    <property type="entry name" value="ABC_transporter-like_ATP-bd"/>
</dbReference>
<dbReference type="InterPro" id="IPR039421">
    <property type="entry name" value="Type_1_exporter"/>
</dbReference>
<keyword evidence="6 8" id="KW-0472">Membrane</keyword>
<evidence type="ECO:0000256" key="8">
    <source>
        <dbReference type="SAM" id="Phobius"/>
    </source>
</evidence>
<dbReference type="PANTHER" id="PTHR24221">
    <property type="entry name" value="ATP-BINDING CASSETTE SUB-FAMILY B"/>
    <property type="match status" value="1"/>
</dbReference>
<dbReference type="PROSITE" id="PS50893">
    <property type="entry name" value="ABC_TRANSPORTER_2"/>
    <property type="match status" value="1"/>
</dbReference>
<evidence type="ECO:0000256" key="2">
    <source>
        <dbReference type="ARBA" id="ARBA00022692"/>
    </source>
</evidence>
<organism evidence="11">
    <name type="scientific">Pseudomonas aeruginosa</name>
    <dbReference type="NCBI Taxonomy" id="287"/>
    <lineage>
        <taxon>Bacteria</taxon>
        <taxon>Pseudomonadati</taxon>
        <taxon>Pseudomonadota</taxon>
        <taxon>Gammaproteobacteria</taxon>
        <taxon>Pseudomonadales</taxon>
        <taxon>Pseudomonadaceae</taxon>
        <taxon>Pseudomonas</taxon>
    </lineage>
</organism>
<dbReference type="EMBL" id="AY049068">
    <property type="protein sequence ID" value="AAL12239.1"/>
    <property type="molecule type" value="Genomic_DNA"/>
</dbReference>
<keyword evidence="3" id="KW-0547">Nucleotide-binding</keyword>
<feature type="region of interest" description="Disordered" evidence="7">
    <location>
        <begin position="562"/>
        <end position="585"/>
    </location>
</feature>
<name>Q8RT51_PSEAI</name>
<dbReference type="CDD" id="cd03228">
    <property type="entry name" value="ABCC_MRP_Like"/>
    <property type="match status" value="1"/>
</dbReference>
<dbReference type="GO" id="GO:0005524">
    <property type="term" value="F:ATP binding"/>
    <property type="evidence" value="ECO:0007669"/>
    <property type="project" value="UniProtKB-KW"/>
</dbReference>
<dbReference type="Pfam" id="PF00664">
    <property type="entry name" value="ABC_membrane"/>
    <property type="match status" value="1"/>
</dbReference>
<dbReference type="SMART" id="SM00382">
    <property type="entry name" value="AAA"/>
    <property type="match status" value="1"/>
</dbReference>
<dbReference type="PROSITE" id="PS00211">
    <property type="entry name" value="ABC_TRANSPORTER_1"/>
    <property type="match status" value="1"/>
</dbReference>
<evidence type="ECO:0000256" key="6">
    <source>
        <dbReference type="ARBA" id="ARBA00023136"/>
    </source>
</evidence>